<dbReference type="AlphaFoldDB" id="A0AAJ0C8H8"/>
<name>A0AAJ0C8H8_9PEZI</name>
<evidence type="ECO:0000313" key="2">
    <source>
        <dbReference type="EMBL" id="KAK1771452.1"/>
    </source>
</evidence>
<reference evidence="2" key="1">
    <citation type="submission" date="2023-06" db="EMBL/GenBank/DDBJ databases">
        <title>Genome-scale phylogeny and comparative genomics of the fungal order Sordariales.</title>
        <authorList>
            <consortium name="Lawrence Berkeley National Laboratory"/>
            <person name="Hensen N."/>
            <person name="Bonometti L."/>
            <person name="Westerberg I."/>
            <person name="Brannstrom I.O."/>
            <person name="Guillou S."/>
            <person name="Cros-Aarteil S."/>
            <person name="Calhoun S."/>
            <person name="Haridas S."/>
            <person name="Kuo A."/>
            <person name="Mondo S."/>
            <person name="Pangilinan J."/>
            <person name="Riley R."/>
            <person name="Labutti K."/>
            <person name="Andreopoulos B."/>
            <person name="Lipzen A."/>
            <person name="Chen C."/>
            <person name="Yanf M."/>
            <person name="Daum C."/>
            <person name="Ng V."/>
            <person name="Clum A."/>
            <person name="Steindorff A."/>
            <person name="Ohm R."/>
            <person name="Martin F."/>
            <person name="Silar P."/>
            <person name="Natvig D."/>
            <person name="Lalanne C."/>
            <person name="Gautier V."/>
            <person name="Ament-Velasquez S.L."/>
            <person name="Kruys A."/>
            <person name="Hutchinson M.I."/>
            <person name="Powell A.J."/>
            <person name="Barry K."/>
            <person name="Miller A.N."/>
            <person name="Grigoriev I.V."/>
            <person name="Debuchy R."/>
            <person name="Gladieux P."/>
            <person name="Thoren M.H."/>
            <person name="Johannesson H."/>
        </authorList>
    </citation>
    <scope>NUCLEOTIDE SEQUENCE</scope>
    <source>
        <strain evidence="2">8032-3</strain>
    </source>
</reference>
<dbReference type="Proteomes" id="UP001244011">
    <property type="component" value="Unassembled WGS sequence"/>
</dbReference>
<proteinExistence type="predicted"/>
<dbReference type="RefSeq" id="XP_060287665.1">
    <property type="nucleotide sequence ID" value="XM_060429533.1"/>
</dbReference>
<gene>
    <name evidence="2" type="ORF">QBC33DRAFT_554620</name>
</gene>
<organism evidence="2 3">
    <name type="scientific">Phialemonium atrogriseum</name>
    <dbReference type="NCBI Taxonomy" id="1093897"/>
    <lineage>
        <taxon>Eukaryota</taxon>
        <taxon>Fungi</taxon>
        <taxon>Dikarya</taxon>
        <taxon>Ascomycota</taxon>
        <taxon>Pezizomycotina</taxon>
        <taxon>Sordariomycetes</taxon>
        <taxon>Sordariomycetidae</taxon>
        <taxon>Cephalothecales</taxon>
        <taxon>Cephalothecaceae</taxon>
        <taxon>Phialemonium</taxon>
    </lineage>
</organism>
<evidence type="ECO:0000256" key="1">
    <source>
        <dbReference type="SAM" id="MobiDB-lite"/>
    </source>
</evidence>
<sequence>MGGGGPPHEPVITGSSDRSPPTRAMSLVKRPHRRPDSEIRPAPPTRPSFHHQYTSDRLREGFQRPPPLSMASNIRKDRKSIFKELGLDAADDDDNNERGDTTTRAASSPAEGDHPRRASTPGPDSGGRAAAAAAPGINKSPDRRPWYARLAAGGGRRPRAKSVAGARPSPLRLVSGRSS</sequence>
<keyword evidence="3" id="KW-1185">Reference proteome</keyword>
<dbReference type="EMBL" id="MU838998">
    <property type="protein sequence ID" value="KAK1771452.1"/>
    <property type="molecule type" value="Genomic_DNA"/>
</dbReference>
<evidence type="ECO:0000313" key="3">
    <source>
        <dbReference type="Proteomes" id="UP001244011"/>
    </source>
</evidence>
<feature type="region of interest" description="Disordered" evidence="1">
    <location>
        <begin position="1"/>
        <end position="179"/>
    </location>
</feature>
<accession>A0AAJ0C8H8</accession>
<dbReference type="GeneID" id="85312720"/>
<protein>
    <submittedName>
        <fullName evidence="2">Uncharacterized protein</fullName>
    </submittedName>
</protein>
<comment type="caution">
    <text evidence="2">The sequence shown here is derived from an EMBL/GenBank/DDBJ whole genome shotgun (WGS) entry which is preliminary data.</text>
</comment>
<feature type="compositionally biased region" description="Basic and acidic residues" evidence="1">
    <location>
        <begin position="53"/>
        <end position="62"/>
    </location>
</feature>